<dbReference type="CDD" id="cd13233">
    <property type="entry name" value="PH_ARHGAP9-like"/>
    <property type="match status" value="1"/>
</dbReference>
<dbReference type="InterPro" id="IPR000198">
    <property type="entry name" value="RhoGAP_dom"/>
</dbReference>
<dbReference type="AlphaFoldDB" id="A0A8C7HMR6"/>
<reference evidence="9" key="1">
    <citation type="submission" date="2025-08" db="UniProtKB">
        <authorList>
            <consortium name="Ensembl"/>
        </authorList>
    </citation>
    <scope>IDENTIFICATION</scope>
</reference>
<dbReference type="InterPro" id="IPR001452">
    <property type="entry name" value="SH3_domain"/>
</dbReference>
<dbReference type="Proteomes" id="UP000694557">
    <property type="component" value="Unassembled WGS sequence"/>
</dbReference>
<protein>
    <submittedName>
        <fullName evidence="9">Rho GTPase activating protein 9</fullName>
    </submittedName>
</protein>
<gene>
    <name evidence="9" type="primary">ARHGAP9</name>
</gene>
<dbReference type="SUPFAM" id="SSF50729">
    <property type="entry name" value="PH domain-like"/>
    <property type="match status" value="1"/>
</dbReference>
<evidence type="ECO:0000256" key="1">
    <source>
        <dbReference type="ARBA" id="ARBA00022443"/>
    </source>
</evidence>
<dbReference type="Pfam" id="PF00169">
    <property type="entry name" value="PH"/>
    <property type="match status" value="1"/>
</dbReference>
<dbReference type="PROSITE" id="PS50003">
    <property type="entry name" value="PH_DOMAIN"/>
    <property type="match status" value="1"/>
</dbReference>
<dbReference type="SUPFAM" id="SSF50044">
    <property type="entry name" value="SH3-domain"/>
    <property type="match status" value="1"/>
</dbReference>
<evidence type="ECO:0000256" key="3">
    <source>
        <dbReference type="PROSITE-ProRule" id="PRU00192"/>
    </source>
</evidence>
<dbReference type="InterPro" id="IPR001849">
    <property type="entry name" value="PH_domain"/>
</dbReference>
<feature type="compositionally biased region" description="Polar residues" evidence="4">
    <location>
        <begin position="21"/>
        <end position="45"/>
    </location>
</feature>
<feature type="compositionally biased region" description="Low complexity" evidence="4">
    <location>
        <begin position="53"/>
        <end position="83"/>
    </location>
</feature>
<dbReference type="Gene3D" id="2.20.70.10">
    <property type="match status" value="1"/>
</dbReference>
<feature type="compositionally biased region" description="Pro residues" evidence="4">
    <location>
        <begin position="1"/>
        <end position="10"/>
    </location>
</feature>
<dbReference type="PANTHER" id="PTHR23176">
    <property type="entry name" value="RHO/RAC/CDC GTPASE-ACTIVATING PROTEIN"/>
    <property type="match status" value="1"/>
</dbReference>
<evidence type="ECO:0000259" key="7">
    <source>
        <dbReference type="PROSITE" id="PS50020"/>
    </source>
</evidence>
<evidence type="ECO:0000256" key="2">
    <source>
        <dbReference type="ARBA" id="ARBA00022468"/>
    </source>
</evidence>
<dbReference type="Gene3D" id="2.30.29.30">
    <property type="entry name" value="Pleckstrin-homology domain (PH domain)/Phosphotyrosine-binding domain (PTB)"/>
    <property type="match status" value="1"/>
</dbReference>
<feature type="compositionally biased region" description="Polar residues" evidence="4">
    <location>
        <begin position="535"/>
        <end position="545"/>
    </location>
</feature>
<feature type="region of interest" description="Disordered" evidence="4">
    <location>
        <begin position="683"/>
        <end position="710"/>
    </location>
</feature>
<feature type="domain" description="WW" evidence="7">
    <location>
        <begin position="375"/>
        <end position="403"/>
    </location>
</feature>
<dbReference type="InterPro" id="IPR036028">
    <property type="entry name" value="SH3-like_dom_sf"/>
</dbReference>
<organism evidence="9 10">
    <name type="scientific">Oncorhynchus kisutch</name>
    <name type="common">Coho salmon</name>
    <name type="synonym">Salmo kisutch</name>
    <dbReference type="NCBI Taxonomy" id="8019"/>
    <lineage>
        <taxon>Eukaryota</taxon>
        <taxon>Metazoa</taxon>
        <taxon>Chordata</taxon>
        <taxon>Craniata</taxon>
        <taxon>Vertebrata</taxon>
        <taxon>Euteleostomi</taxon>
        <taxon>Actinopterygii</taxon>
        <taxon>Neopterygii</taxon>
        <taxon>Teleostei</taxon>
        <taxon>Protacanthopterygii</taxon>
        <taxon>Salmoniformes</taxon>
        <taxon>Salmonidae</taxon>
        <taxon>Salmoninae</taxon>
        <taxon>Oncorhynchus</taxon>
    </lineage>
</organism>
<keyword evidence="1 3" id="KW-0728">SH3 domain</keyword>
<dbReference type="FunFam" id="2.30.30.40:FF:000101">
    <property type="entry name" value="Rho GTPase activating protein 9"/>
    <property type="match status" value="1"/>
</dbReference>
<dbReference type="SUPFAM" id="SSF48350">
    <property type="entry name" value="GTPase activation domain, GAP"/>
    <property type="match status" value="1"/>
</dbReference>
<feature type="region of interest" description="Disordered" evidence="4">
    <location>
        <begin position="529"/>
        <end position="551"/>
    </location>
</feature>
<dbReference type="CDD" id="cd00201">
    <property type="entry name" value="WW"/>
    <property type="match status" value="1"/>
</dbReference>
<dbReference type="GeneTree" id="ENSGT00950000182860"/>
<keyword evidence="10" id="KW-1185">Reference proteome</keyword>
<proteinExistence type="predicted"/>
<dbReference type="InterPro" id="IPR008936">
    <property type="entry name" value="Rho_GTPase_activation_prot"/>
</dbReference>
<dbReference type="Gene3D" id="1.10.555.10">
    <property type="entry name" value="Rho GTPase activation protein"/>
    <property type="match status" value="1"/>
</dbReference>
<evidence type="ECO:0000313" key="9">
    <source>
        <dbReference type="Ensembl" id="ENSOKIP00005059841.1"/>
    </source>
</evidence>
<feature type="domain" description="Rho-GAP" evidence="8">
    <location>
        <begin position="745"/>
        <end position="943"/>
    </location>
</feature>
<dbReference type="CDD" id="cd12143">
    <property type="entry name" value="SH3_ARHGAP9"/>
    <property type="match status" value="1"/>
</dbReference>
<dbReference type="InterPro" id="IPR011993">
    <property type="entry name" value="PH-like_dom_sf"/>
</dbReference>
<dbReference type="PRINTS" id="PR00683">
    <property type="entry name" value="SPECTRINPH"/>
</dbReference>
<dbReference type="InterPro" id="IPR050729">
    <property type="entry name" value="Rho-GAP"/>
</dbReference>
<reference evidence="9" key="2">
    <citation type="submission" date="2025-09" db="UniProtKB">
        <authorList>
            <consortium name="Ensembl"/>
        </authorList>
    </citation>
    <scope>IDENTIFICATION</scope>
</reference>
<dbReference type="SMART" id="SM00324">
    <property type="entry name" value="RhoGAP"/>
    <property type="match status" value="1"/>
</dbReference>
<dbReference type="PROSITE" id="PS50002">
    <property type="entry name" value="SH3"/>
    <property type="match status" value="1"/>
</dbReference>
<dbReference type="InterPro" id="IPR036020">
    <property type="entry name" value="WW_dom_sf"/>
</dbReference>
<dbReference type="Pfam" id="PF00397">
    <property type="entry name" value="WW"/>
    <property type="match status" value="1"/>
</dbReference>
<keyword evidence="2" id="KW-0343">GTPase activation</keyword>
<dbReference type="Ensembl" id="ENSOKIT00005063622.1">
    <property type="protein sequence ID" value="ENSOKIP00005059841.1"/>
    <property type="gene ID" value="ENSOKIG00005025693.1"/>
</dbReference>
<feature type="region of interest" description="Disordered" evidence="4">
    <location>
        <begin position="1"/>
        <end position="83"/>
    </location>
</feature>
<dbReference type="GO" id="GO:0005096">
    <property type="term" value="F:GTPase activator activity"/>
    <property type="evidence" value="ECO:0007669"/>
    <property type="project" value="UniProtKB-KW"/>
</dbReference>
<dbReference type="PROSITE" id="PS50238">
    <property type="entry name" value="RHOGAP"/>
    <property type="match status" value="1"/>
</dbReference>
<evidence type="ECO:0000259" key="6">
    <source>
        <dbReference type="PROSITE" id="PS50003"/>
    </source>
</evidence>
<dbReference type="Pfam" id="PF00620">
    <property type="entry name" value="RhoGAP"/>
    <property type="match status" value="1"/>
</dbReference>
<dbReference type="PANTHER" id="PTHR23176:SF103">
    <property type="entry name" value="RHO GTPASE-ACTIVATING PROTEIN 9"/>
    <property type="match status" value="1"/>
</dbReference>
<dbReference type="InterPro" id="IPR035465">
    <property type="entry name" value="ARHGAP9_SH3"/>
</dbReference>
<evidence type="ECO:0000256" key="4">
    <source>
        <dbReference type="SAM" id="MobiDB-lite"/>
    </source>
</evidence>
<sequence length="984" mass="108989">MSVPSPPSPSSPILSPKTPPAETQPTESELTSTMLSGSYSRSTVDSPAMPSASTRGRTTSVDSVSSRESGASVSSSVSSSVSVPTVCGVPSGTVVLEAHYDYQYRGADGRQVCIREGERFILLRKTNTDWWQVRRIGAASKANPLYVPATYVVEAPISPLSSAPQQQNANNNLCNQANMRLQLQSSLSLCSNSQYSVLKTFCRSMEDLNSHSAFRGVNSHSPTPSLEGGGCHFPTMPLPALPSYTASSSSGHLLVPGGPQTSIGLSGPIPRTKSFNNLPQNPYEEIEVVEIGVGMGLSGRSTPIGGVAKSLSQWDMAEATCRNSRLQVSPQSYISQQSLLESTLYSSIHQVKRRSQVEPPSPAPGQRPMQVLDLWEQYSDPSTGRCFYVNTVTKERSWKPPRRSREWARPLQPQTIPRDANHLSLPIPGTENGNMNRISSDFLYGGQIADSGRELGQSMQRAVSSNTISTTAFRTGESQGVVQRRHSALLHHGTEQLSHSRTIILPMNGKLGQQGRDCSYPGTSVVVVEPPSPATSPDSNDSSTPELEKAGLLNKTKIAEGGRKLRKNWNPSWVVLVGNSLVFFKDPKSQTPSSWKPGNSRPESSVDLRGAVVQWTNDLSSKKNVFKLRTVTGNEFLLQSETDSLIREWFNTIHSVIDRLDRENPLDNVLLYSLRRAGSVEMLDHSGDEEDSRGGYKASLPRSASNVENSERKRVRSRLKKFILKRPPLQNLQEKGLIKDQVFGCHLEMLCEREKNNVPRFVRLCTEAVERRGLETDGIYRVSGNLAVIQKLRFLVNHERAVTTDGRYMFPAELVQEKLNLEQSEWEDIHVITGALKLFFRELPEPLVPYGFFTDILETVKMSDYLDKVDRLKSLVLSMPPPNQDTMRFMFSHLKRYETPHLQGLNLCFNTQCTLKNPHYPVYPQKTLCHNTQCTLKHPLSQYPVYPQKPSVTIPSVPSNTLCLNTQCTLKKPSVTIPSVPSKT</sequence>
<dbReference type="GO" id="GO:0005737">
    <property type="term" value="C:cytoplasm"/>
    <property type="evidence" value="ECO:0007669"/>
    <property type="project" value="TreeGrafter"/>
</dbReference>
<dbReference type="GO" id="GO:0005543">
    <property type="term" value="F:phospholipid binding"/>
    <property type="evidence" value="ECO:0007669"/>
    <property type="project" value="InterPro"/>
</dbReference>
<dbReference type="SMART" id="SM00456">
    <property type="entry name" value="WW"/>
    <property type="match status" value="1"/>
</dbReference>
<dbReference type="Gene3D" id="2.30.30.40">
    <property type="entry name" value="SH3 Domains"/>
    <property type="match status" value="1"/>
</dbReference>
<dbReference type="InterPro" id="IPR001605">
    <property type="entry name" value="PH_dom-spectrin-type"/>
</dbReference>
<dbReference type="FunFam" id="2.30.29.30:FF:000182">
    <property type="entry name" value="Rho GTPase activating protein 9"/>
    <property type="match status" value="1"/>
</dbReference>
<dbReference type="InterPro" id="IPR001202">
    <property type="entry name" value="WW_dom"/>
</dbReference>
<evidence type="ECO:0000259" key="5">
    <source>
        <dbReference type="PROSITE" id="PS50002"/>
    </source>
</evidence>
<feature type="domain" description="PH" evidence="6">
    <location>
        <begin position="546"/>
        <end position="658"/>
    </location>
</feature>
<dbReference type="SUPFAM" id="SSF51045">
    <property type="entry name" value="WW domain"/>
    <property type="match status" value="1"/>
</dbReference>
<name>A0A8C7HMR6_ONCKI</name>
<evidence type="ECO:0000313" key="10">
    <source>
        <dbReference type="Proteomes" id="UP000694557"/>
    </source>
</evidence>
<dbReference type="PROSITE" id="PS50020">
    <property type="entry name" value="WW_DOMAIN_2"/>
    <property type="match status" value="1"/>
</dbReference>
<dbReference type="FunFam" id="1.10.555.10:FF:000003">
    <property type="entry name" value="Putative rho GTPase-activating protein 12"/>
    <property type="match status" value="1"/>
</dbReference>
<accession>A0A8C7HMR6</accession>
<dbReference type="SMART" id="SM00326">
    <property type="entry name" value="SH3"/>
    <property type="match status" value="1"/>
</dbReference>
<feature type="domain" description="SH3" evidence="5">
    <location>
        <begin position="91"/>
        <end position="157"/>
    </location>
</feature>
<dbReference type="GO" id="GO:0007165">
    <property type="term" value="P:signal transduction"/>
    <property type="evidence" value="ECO:0007669"/>
    <property type="project" value="InterPro"/>
</dbReference>
<evidence type="ECO:0000259" key="8">
    <source>
        <dbReference type="PROSITE" id="PS50238"/>
    </source>
</evidence>
<dbReference type="SMART" id="SM00233">
    <property type="entry name" value="PH"/>
    <property type="match status" value="1"/>
</dbReference>